<dbReference type="Bgee" id="ENSNBRG00000011625">
    <property type="expression patterns" value="Expressed in testis and 6 other cell types or tissues"/>
</dbReference>
<evidence type="ECO:0000256" key="4">
    <source>
        <dbReference type="ARBA" id="ARBA00022968"/>
    </source>
</evidence>
<keyword evidence="5 8" id="KW-1133">Transmembrane helix</keyword>
<proteinExistence type="inferred from homology"/>
<comment type="subcellular location">
    <subcellularLocation>
        <location evidence="1">Membrane</location>
        <topology evidence="1">Single-pass type II membrane protein</topology>
    </subcellularLocation>
</comment>
<feature type="transmembrane region" description="Helical" evidence="8">
    <location>
        <begin position="16"/>
        <end position="34"/>
    </location>
</feature>
<comment type="similarity">
    <text evidence="2">Belongs to the GOLM family.</text>
</comment>
<evidence type="ECO:0000256" key="7">
    <source>
        <dbReference type="ARBA" id="ARBA00023136"/>
    </source>
</evidence>
<dbReference type="PRINTS" id="PR02084">
    <property type="entry name" value="GOLM1CASC4"/>
</dbReference>
<keyword evidence="10" id="KW-1185">Reference proteome</keyword>
<evidence type="ECO:0008006" key="11">
    <source>
        <dbReference type="Google" id="ProtNLM"/>
    </source>
</evidence>
<keyword evidence="7 8" id="KW-0472">Membrane</keyword>
<evidence type="ECO:0000313" key="10">
    <source>
        <dbReference type="Proteomes" id="UP000261580"/>
    </source>
</evidence>
<dbReference type="GeneTree" id="ENSGT00530000063675"/>
<evidence type="ECO:0000256" key="8">
    <source>
        <dbReference type="SAM" id="Phobius"/>
    </source>
</evidence>
<dbReference type="AlphaFoldDB" id="A0A3Q4MN39"/>
<keyword evidence="6" id="KW-0175">Coiled coil</keyword>
<evidence type="ECO:0000256" key="3">
    <source>
        <dbReference type="ARBA" id="ARBA00022692"/>
    </source>
</evidence>
<dbReference type="Proteomes" id="UP000261580">
    <property type="component" value="Unassembled WGS sequence"/>
</dbReference>
<dbReference type="GO" id="GO:0016020">
    <property type="term" value="C:membrane"/>
    <property type="evidence" value="ECO:0007669"/>
    <property type="project" value="UniProtKB-SubCell"/>
</dbReference>
<organism evidence="9 10">
    <name type="scientific">Neolamprologus brichardi</name>
    <name type="common">Fairy cichlid</name>
    <name type="synonym">Lamprologus brichardi</name>
    <dbReference type="NCBI Taxonomy" id="32507"/>
    <lineage>
        <taxon>Eukaryota</taxon>
        <taxon>Metazoa</taxon>
        <taxon>Chordata</taxon>
        <taxon>Craniata</taxon>
        <taxon>Vertebrata</taxon>
        <taxon>Euteleostomi</taxon>
        <taxon>Actinopterygii</taxon>
        <taxon>Neopterygii</taxon>
        <taxon>Teleostei</taxon>
        <taxon>Neoteleostei</taxon>
        <taxon>Acanthomorphata</taxon>
        <taxon>Ovalentaria</taxon>
        <taxon>Cichlomorphae</taxon>
        <taxon>Cichliformes</taxon>
        <taxon>Cichlidae</taxon>
        <taxon>African cichlids</taxon>
        <taxon>Pseudocrenilabrinae</taxon>
        <taxon>Lamprologini</taxon>
        <taxon>Neolamprologus</taxon>
    </lineage>
</organism>
<sequence>MGGLGNGRRGVRSPPLMIAALIACILVLGFNYWVSSSRNLELETKLYELEGQVRRGADEMKKKKEFEQVIEKQKDQISNIQSLYKSKLEGAEISCSQHKVHTNKTGDKKTFMCTNATSEVLSISYCHKGICGQ</sequence>
<evidence type="ECO:0000256" key="5">
    <source>
        <dbReference type="ARBA" id="ARBA00022989"/>
    </source>
</evidence>
<accession>A0A3Q4MN39</accession>
<protein>
    <recommendedName>
        <fullName evidence="11">Golgi membrane protein 1</fullName>
    </recommendedName>
</protein>
<dbReference type="GO" id="GO:0005794">
    <property type="term" value="C:Golgi apparatus"/>
    <property type="evidence" value="ECO:0007669"/>
    <property type="project" value="TreeGrafter"/>
</dbReference>
<evidence type="ECO:0000256" key="2">
    <source>
        <dbReference type="ARBA" id="ARBA00007474"/>
    </source>
</evidence>
<evidence type="ECO:0000256" key="6">
    <source>
        <dbReference type="ARBA" id="ARBA00023054"/>
    </source>
</evidence>
<dbReference type="PANTHER" id="PTHR15896">
    <property type="entry name" value="GOLGI PHOSPHOPROTEIN 2/GP73-RELATED"/>
    <property type="match status" value="1"/>
</dbReference>
<evidence type="ECO:0000313" key="9">
    <source>
        <dbReference type="Ensembl" id="ENSNBRP00000014999.1"/>
    </source>
</evidence>
<reference evidence="9" key="2">
    <citation type="submission" date="2025-09" db="UniProtKB">
        <authorList>
            <consortium name="Ensembl"/>
        </authorList>
    </citation>
    <scope>IDENTIFICATION</scope>
</reference>
<name>A0A3Q4MN39_NEOBR</name>
<dbReference type="STRING" id="32507.ENSNBRP00000014999"/>
<dbReference type="OMA" id="FMCTNAT"/>
<reference evidence="9" key="1">
    <citation type="submission" date="2025-08" db="UniProtKB">
        <authorList>
            <consortium name="Ensembl"/>
        </authorList>
    </citation>
    <scope>IDENTIFICATION</scope>
</reference>
<dbReference type="Ensembl" id="ENSNBRT00000015409.1">
    <property type="protein sequence ID" value="ENSNBRP00000014999.1"/>
    <property type="gene ID" value="ENSNBRG00000011625.1"/>
</dbReference>
<dbReference type="InterPro" id="IPR026139">
    <property type="entry name" value="GOLM1/CASC4"/>
</dbReference>
<evidence type="ECO:0000256" key="1">
    <source>
        <dbReference type="ARBA" id="ARBA00004606"/>
    </source>
</evidence>
<keyword evidence="3 8" id="KW-0812">Transmembrane</keyword>
<keyword evidence="4" id="KW-0735">Signal-anchor</keyword>
<dbReference type="PANTHER" id="PTHR15896:SF8">
    <property type="entry name" value="GOLGI MEMBRANE PROTEIN 1"/>
    <property type="match status" value="1"/>
</dbReference>